<protein>
    <submittedName>
        <fullName evidence="1">Uncharacterized protein</fullName>
    </submittedName>
</protein>
<keyword evidence="2" id="KW-1185">Reference proteome</keyword>
<dbReference type="EMBL" id="CAJJDN010000045">
    <property type="protein sequence ID" value="CAD8083306.1"/>
    <property type="molecule type" value="Genomic_DNA"/>
</dbReference>
<evidence type="ECO:0000313" key="2">
    <source>
        <dbReference type="Proteomes" id="UP000692954"/>
    </source>
</evidence>
<gene>
    <name evidence="1" type="ORF">PSON_ATCC_30995.1.T0450011</name>
</gene>
<proteinExistence type="predicted"/>
<name>A0A8S1N0M7_9CILI</name>
<comment type="caution">
    <text evidence="1">The sequence shown here is derived from an EMBL/GenBank/DDBJ whole genome shotgun (WGS) entry which is preliminary data.</text>
</comment>
<reference evidence="1" key="1">
    <citation type="submission" date="2021-01" db="EMBL/GenBank/DDBJ databases">
        <authorList>
            <consortium name="Genoscope - CEA"/>
            <person name="William W."/>
        </authorList>
    </citation>
    <scope>NUCLEOTIDE SEQUENCE</scope>
</reference>
<accession>A0A8S1N0M7</accession>
<organism evidence="1 2">
    <name type="scientific">Paramecium sonneborni</name>
    <dbReference type="NCBI Taxonomy" id="65129"/>
    <lineage>
        <taxon>Eukaryota</taxon>
        <taxon>Sar</taxon>
        <taxon>Alveolata</taxon>
        <taxon>Ciliophora</taxon>
        <taxon>Intramacronucleata</taxon>
        <taxon>Oligohymenophorea</taxon>
        <taxon>Peniculida</taxon>
        <taxon>Parameciidae</taxon>
        <taxon>Paramecium</taxon>
    </lineage>
</organism>
<sequence length="75" mass="8896">MREIKIPKGFNSECQHQVGITIKSFDKLTSCLFYKFCGLEDKINQLKHYQILQGLYSFVKFDELRKHTKTIQLLI</sequence>
<evidence type="ECO:0000313" key="1">
    <source>
        <dbReference type="EMBL" id="CAD8083306.1"/>
    </source>
</evidence>
<dbReference type="Proteomes" id="UP000692954">
    <property type="component" value="Unassembled WGS sequence"/>
</dbReference>
<dbReference type="AlphaFoldDB" id="A0A8S1N0M7"/>